<name>A0AAE1C653_9PEZI</name>
<dbReference type="Proteomes" id="UP001274830">
    <property type="component" value="Unassembled WGS sequence"/>
</dbReference>
<reference evidence="2" key="1">
    <citation type="submission" date="2023-07" db="EMBL/GenBank/DDBJ databases">
        <title>Black Yeasts Isolated from many extreme environments.</title>
        <authorList>
            <person name="Coleine C."/>
            <person name="Stajich J.E."/>
            <person name="Selbmann L."/>
        </authorList>
    </citation>
    <scope>NUCLEOTIDE SEQUENCE</scope>
    <source>
        <strain evidence="2">CCFEE 5485</strain>
    </source>
</reference>
<accession>A0AAE1C653</accession>
<keyword evidence="3" id="KW-1185">Reference proteome</keyword>
<sequence length="200" mass="22242">MADHPDFQSLPWARKLLLDADVRITVDIPKKSEGNMAPNRMFVKLLYRPGAINAHAKFWRPNNEPDALHHKEECYLLSLGPLIDGASGRAHGGFNGMVRKGWRIEFGVTQQRAEERRASISGIFRRATATTQGSEYDIGHGGIAQGRSGTIRESKRRGIPQLSNGKCRLSYQTFDPADQRRLQGSAYIGIAPRRNSCSLG</sequence>
<dbReference type="EMBL" id="JAUTXT010000002">
    <property type="protein sequence ID" value="KAK3679511.1"/>
    <property type="molecule type" value="Genomic_DNA"/>
</dbReference>
<evidence type="ECO:0000256" key="1">
    <source>
        <dbReference type="SAM" id="MobiDB-lite"/>
    </source>
</evidence>
<evidence type="ECO:0000313" key="2">
    <source>
        <dbReference type="EMBL" id="KAK3679511.1"/>
    </source>
</evidence>
<dbReference type="AlphaFoldDB" id="A0AAE1C653"/>
<gene>
    <name evidence="2" type="ORF">LTR78_001072</name>
</gene>
<feature type="region of interest" description="Disordered" evidence="1">
    <location>
        <begin position="135"/>
        <end position="159"/>
    </location>
</feature>
<evidence type="ECO:0000313" key="3">
    <source>
        <dbReference type="Proteomes" id="UP001274830"/>
    </source>
</evidence>
<organism evidence="2 3">
    <name type="scientific">Recurvomyces mirabilis</name>
    <dbReference type="NCBI Taxonomy" id="574656"/>
    <lineage>
        <taxon>Eukaryota</taxon>
        <taxon>Fungi</taxon>
        <taxon>Dikarya</taxon>
        <taxon>Ascomycota</taxon>
        <taxon>Pezizomycotina</taxon>
        <taxon>Dothideomycetes</taxon>
        <taxon>Dothideomycetidae</taxon>
        <taxon>Mycosphaerellales</taxon>
        <taxon>Teratosphaeriaceae</taxon>
        <taxon>Recurvomyces</taxon>
    </lineage>
</organism>
<protein>
    <submittedName>
        <fullName evidence="2">Uncharacterized protein</fullName>
    </submittedName>
</protein>
<proteinExistence type="predicted"/>
<comment type="caution">
    <text evidence="2">The sequence shown here is derived from an EMBL/GenBank/DDBJ whole genome shotgun (WGS) entry which is preliminary data.</text>
</comment>